<organism evidence="2 3">
    <name type="scientific">Bradyrhizobium niftali</name>
    <dbReference type="NCBI Taxonomy" id="2560055"/>
    <lineage>
        <taxon>Bacteria</taxon>
        <taxon>Pseudomonadati</taxon>
        <taxon>Pseudomonadota</taxon>
        <taxon>Alphaproteobacteria</taxon>
        <taxon>Hyphomicrobiales</taxon>
        <taxon>Nitrobacteraceae</taxon>
        <taxon>Bradyrhizobium</taxon>
    </lineage>
</organism>
<evidence type="ECO:0000313" key="2">
    <source>
        <dbReference type="EMBL" id="TFV43551.1"/>
    </source>
</evidence>
<reference evidence="2 3" key="1">
    <citation type="submission" date="2019-03" db="EMBL/GenBank/DDBJ databases">
        <title>Bradyrhizobium diversity isolated from nodules of Chamaecrista fasciculata.</title>
        <authorList>
            <person name="Klepa M.S."/>
            <person name="Urquiaga M.O."/>
            <person name="Hungria M."/>
            <person name="Delamuta J.R."/>
        </authorList>
    </citation>
    <scope>NUCLEOTIDE SEQUENCE [LARGE SCALE GENOMIC DNA]</scope>
    <source>
        <strain evidence="2 3">CNPSo 3448</strain>
    </source>
</reference>
<protein>
    <submittedName>
        <fullName evidence="2">DUF4102 domain-containing protein</fullName>
    </submittedName>
</protein>
<dbReference type="Pfam" id="PF13356">
    <property type="entry name" value="Arm-DNA-bind_3"/>
    <property type="match status" value="1"/>
</dbReference>
<name>A0A4Y9LJR1_9BRAD</name>
<dbReference type="InterPro" id="IPR038488">
    <property type="entry name" value="Integrase_DNA-bd_sf"/>
</dbReference>
<proteinExistence type="predicted"/>
<evidence type="ECO:0000259" key="1">
    <source>
        <dbReference type="Pfam" id="PF13356"/>
    </source>
</evidence>
<keyword evidence="3" id="KW-1185">Reference proteome</keyword>
<feature type="non-terminal residue" evidence="2">
    <location>
        <position position="92"/>
    </location>
</feature>
<dbReference type="AlphaFoldDB" id="A0A4Y9LJR1"/>
<evidence type="ECO:0000313" key="3">
    <source>
        <dbReference type="Proteomes" id="UP000297966"/>
    </source>
</evidence>
<sequence length="92" mass="10298">MAVSSITIRAVQALKPGETIWDADHREAVRGFGVRRQRDQATYVLKYRVFGRQRFVTIGPHGAPWTPELARKEAKRLLGLVANGKDPADEKA</sequence>
<dbReference type="Proteomes" id="UP000297966">
    <property type="component" value="Unassembled WGS sequence"/>
</dbReference>
<gene>
    <name evidence="2" type="ORF">E4K65_32505</name>
</gene>
<dbReference type="EMBL" id="SPQT01000023">
    <property type="protein sequence ID" value="TFV43551.1"/>
    <property type="molecule type" value="Genomic_DNA"/>
</dbReference>
<dbReference type="RefSeq" id="WP_135177603.1">
    <property type="nucleotide sequence ID" value="NZ_SPQT01000023.1"/>
</dbReference>
<dbReference type="InterPro" id="IPR025166">
    <property type="entry name" value="Integrase_DNA_bind_dom"/>
</dbReference>
<dbReference type="Gene3D" id="3.30.160.390">
    <property type="entry name" value="Integrase, DNA-binding domain"/>
    <property type="match status" value="1"/>
</dbReference>
<accession>A0A4Y9LJR1</accession>
<feature type="domain" description="Integrase DNA-binding" evidence="1">
    <location>
        <begin position="7"/>
        <end position="91"/>
    </location>
</feature>
<dbReference type="OrthoDB" id="7615137at2"/>
<comment type="caution">
    <text evidence="2">The sequence shown here is derived from an EMBL/GenBank/DDBJ whole genome shotgun (WGS) entry which is preliminary data.</text>
</comment>